<name>A0A0S3SCJ5_PHAAN</name>
<evidence type="ECO:0000313" key="3">
    <source>
        <dbReference type="Proteomes" id="UP000291084"/>
    </source>
</evidence>
<dbReference type="Proteomes" id="UP000291084">
    <property type="component" value="Chromosome 6"/>
</dbReference>
<dbReference type="PANTHER" id="PTHR46481">
    <property type="entry name" value="ZINC FINGER BED DOMAIN-CONTAINING PROTEIN 4"/>
    <property type="match status" value="1"/>
</dbReference>
<sequence>MAPSSSRIWLPPRNISPPLLAPPPCDRKHCQLATPANGNHWFVVRKGKKQPSSLCVASTSQPMILTNGRASITLSSMLVNTTVSDVEKEYLEQKDKVKEMMSRIPNRICLTSDVWTAVTYEGYICKGGRVLSKYRSSILPGHVQMLICTQNWLYGFSENPSDEIVEDIFGHERSDESKLLEDVESLQH</sequence>
<reference evidence="2 3" key="1">
    <citation type="journal article" date="2015" name="Sci. Rep.">
        <title>The power of single molecule real-time sequencing technology in the de novo assembly of a eukaryotic genome.</title>
        <authorList>
            <person name="Sakai H."/>
            <person name="Naito K."/>
            <person name="Ogiso-Tanaka E."/>
            <person name="Takahashi Y."/>
            <person name="Iseki K."/>
            <person name="Muto C."/>
            <person name="Satou K."/>
            <person name="Teruya K."/>
            <person name="Shiroma A."/>
            <person name="Shimoji M."/>
            <person name="Hirano T."/>
            <person name="Itoh T."/>
            <person name="Kaga A."/>
            <person name="Tomooka N."/>
        </authorList>
    </citation>
    <scope>NUCLEOTIDE SEQUENCE [LARGE SCALE GENOMIC DNA]</scope>
    <source>
        <strain evidence="3">cv. Shumari</strain>
    </source>
</reference>
<dbReference type="Pfam" id="PF05699">
    <property type="entry name" value="Dimer_Tnp_hAT"/>
    <property type="match status" value="1"/>
</dbReference>
<feature type="domain" description="HAT C-terminal dimerisation" evidence="1">
    <location>
        <begin position="116"/>
        <end position="153"/>
    </location>
</feature>
<proteinExistence type="predicted"/>
<dbReference type="InterPro" id="IPR052035">
    <property type="entry name" value="ZnF_BED_domain_contain"/>
</dbReference>
<dbReference type="AlphaFoldDB" id="A0A0S3SCJ5"/>
<dbReference type="PANTHER" id="PTHR46481:SF6">
    <property type="entry name" value="ZINC FINGER BED DOMAIN-CONTAINING PROTEIN RICESLEEPER 2-LIKE"/>
    <property type="match status" value="1"/>
</dbReference>
<dbReference type="InterPro" id="IPR008906">
    <property type="entry name" value="HATC_C_dom"/>
</dbReference>
<accession>A0A0S3SCJ5</accession>
<organism evidence="2 3">
    <name type="scientific">Vigna angularis var. angularis</name>
    <dbReference type="NCBI Taxonomy" id="157739"/>
    <lineage>
        <taxon>Eukaryota</taxon>
        <taxon>Viridiplantae</taxon>
        <taxon>Streptophyta</taxon>
        <taxon>Embryophyta</taxon>
        <taxon>Tracheophyta</taxon>
        <taxon>Spermatophyta</taxon>
        <taxon>Magnoliopsida</taxon>
        <taxon>eudicotyledons</taxon>
        <taxon>Gunneridae</taxon>
        <taxon>Pentapetalae</taxon>
        <taxon>rosids</taxon>
        <taxon>fabids</taxon>
        <taxon>Fabales</taxon>
        <taxon>Fabaceae</taxon>
        <taxon>Papilionoideae</taxon>
        <taxon>50 kb inversion clade</taxon>
        <taxon>NPAAA clade</taxon>
        <taxon>indigoferoid/millettioid clade</taxon>
        <taxon>Phaseoleae</taxon>
        <taxon>Vigna</taxon>
    </lineage>
</organism>
<keyword evidence="3" id="KW-1185">Reference proteome</keyword>
<evidence type="ECO:0000259" key="1">
    <source>
        <dbReference type="Pfam" id="PF05699"/>
    </source>
</evidence>
<dbReference type="GO" id="GO:0046983">
    <property type="term" value="F:protein dimerization activity"/>
    <property type="evidence" value="ECO:0007669"/>
    <property type="project" value="InterPro"/>
</dbReference>
<dbReference type="EMBL" id="AP015039">
    <property type="protein sequence ID" value="BAT90533.1"/>
    <property type="molecule type" value="Genomic_DNA"/>
</dbReference>
<dbReference type="OrthoDB" id="1424516at2759"/>
<protein>
    <recommendedName>
        <fullName evidence="1">HAT C-terminal dimerisation domain-containing protein</fullName>
    </recommendedName>
</protein>
<evidence type="ECO:0000313" key="2">
    <source>
        <dbReference type="EMBL" id="BAT90533.1"/>
    </source>
</evidence>
<gene>
    <name evidence="2" type="primary">Vigan.06G179300</name>
    <name evidence="2" type="ORF">VIGAN_06179300</name>
</gene>